<keyword evidence="2 5" id="KW-0732">Signal</keyword>
<feature type="chain" id="PRO_5046036208" evidence="5">
    <location>
        <begin position="32"/>
        <end position="496"/>
    </location>
</feature>
<dbReference type="InterPro" id="IPR029058">
    <property type="entry name" value="AB_hydrolase_fold"/>
</dbReference>
<evidence type="ECO:0000256" key="5">
    <source>
        <dbReference type="SAM" id="SignalP"/>
    </source>
</evidence>
<dbReference type="PANTHER" id="PTHR11010">
    <property type="entry name" value="PROTEASE S28 PRO-X CARBOXYPEPTIDASE-RELATED"/>
    <property type="match status" value="1"/>
</dbReference>
<reference evidence="6 7" key="1">
    <citation type="submission" date="2023-01" db="EMBL/GenBank/DDBJ databases">
        <title>Draft genome sequence of Nocardiopsis sp. RSe5-2 isolated from halophytes.</title>
        <authorList>
            <person name="Duangmal K."/>
            <person name="Chantavorakit T."/>
        </authorList>
    </citation>
    <scope>NUCLEOTIDE SEQUENCE [LARGE SCALE GENOMIC DNA]</scope>
    <source>
        <strain evidence="6 7">RSe5-2</strain>
    </source>
</reference>
<evidence type="ECO:0000256" key="3">
    <source>
        <dbReference type="ARBA" id="ARBA00022801"/>
    </source>
</evidence>
<dbReference type="SUPFAM" id="SSF53474">
    <property type="entry name" value="alpha/beta-Hydrolases"/>
    <property type="match status" value="1"/>
</dbReference>
<keyword evidence="7" id="KW-1185">Reference proteome</keyword>
<evidence type="ECO:0000256" key="2">
    <source>
        <dbReference type="ARBA" id="ARBA00022729"/>
    </source>
</evidence>
<evidence type="ECO:0000313" key="7">
    <source>
        <dbReference type="Proteomes" id="UP001527866"/>
    </source>
</evidence>
<evidence type="ECO:0000313" key="6">
    <source>
        <dbReference type="EMBL" id="MDA2813927.1"/>
    </source>
</evidence>
<feature type="region of interest" description="Disordered" evidence="4">
    <location>
        <begin position="111"/>
        <end position="130"/>
    </location>
</feature>
<evidence type="ECO:0000256" key="1">
    <source>
        <dbReference type="ARBA" id="ARBA00022670"/>
    </source>
</evidence>
<keyword evidence="1 6" id="KW-0645">Protease</keyword>
<dbReference type="Pfam" id="PF05576">
    <property type="entry name" value="Peptidase_S37"/>
    <property type="match status" value="1"/>
</dbReference>
<protein>
    <submittedName>
        <fullName evidence="6">S28 family serine protease</fullName>
    </submittedName>
</protein>
<dbReference type="PANTHER" id="PTHR11010:SF38">
    <property type="entry name" value="LYSOSOMAL PRO-X CARBOXYPEPTIDASE"/>
    <property type="match status" value="1"/>
</dbReference>
<dbReference type="InterPro" id="IPR008761">
    <property type="entry name" value="Peptidase_S37"/>
</dbReference>
<dbReference type="Proteomes" id="UP001527866">
    <property type="component" value="Unassembled WGS sequence"/>
</dbReference>
<dbReference type="RefSeq" id="WP_270689138.1">
    <property type="nucleotide sequence ID" value="NZ_JAQFWQ010000096.1"/>
</dbReference>
<feature type="compositionally biased region" description="Basic and acidic residues" evidence="4">
    <location>
        <begin position="475"/>
        <end position="486"/>
    </location>
</feature>
<dbReference type="GO" id="GO:0006508">
    <property type="term" value="P:proteolysis"/>
    <property type="evidence" value="ECO:0007669"/>
    <property type="project" value="UniProtKB-KW"/>
</dbReference>
<dbReference type="EMBL" id="JAQFWQ010000096">
    <property type="protein sequence ID" value="MDA2813927.1"/>
    <property type="molecule type" value="Genomic_DNA"/>
</dbReference>
<gene>
    <name evidence="6" type="ORF">O4J56_25000</name>
</gene>
<organism evidence="6 7">
    <name type="scientific">Nocardiopsis endophytica</name>
    <dbReference type="NCBI Taxonomy" id="3018445"/>
    <lineage>
        <taxon>Bacteria</taxon>
        <taxon>Bacillati</taxon>
        <taxon>Actinomycetota</taxon>
        <taxon>Actinomycetes</taxon>
        <taxon>Streptosporangiales</taxon>
        <taxon>Nocardiopsidaceae</taxon>
        <taxon>Nocardiopsis</taxon>
    </lineage>
</organism>
<dbReference type="Gene3D" id="3.40.50.1820">
    <property type="entry name" value="alpha/beta hydrolase"/>
    <property type="match status" value="1"/>
</dbReference>
<dbReference type="GO" id="GO:0008233">
    <property type="term" value="F:peptidase activity"/>
    <property type="evidence" value="ECO:0007669"/>
    <property type="project" value="UniProtKB-KW"/>
</dbReference>
<keyword evidence="3" id="KW-0378">Hydrolase</keyword>
<feature type="region of interest" description="Disordered" evidence="4">
    <location>
        <begin position="465"/>
        <end position="496"/>
    </location>
</feature>
<sequence>MRRPSPRLCAAAAATAALLAGPLIAPAPAVAAAPVGAPASDRADRADRSAGDILDRLLAVPGMRLIEEKPAEDHRFFVLAYTQPTDHGDPGSGTFEQRLTVLHRGTDRPTVYSTSGYDLPADPEPSRSEPTRIADANQVSLEYRYFGESVPDTGTDWSALNTGQAAADQHRLFTALEPLYPEEWIATGGSKGGMTAVFYERLYPGDMDGVVAYVAPNDADRPGDTAYERMLQRVGPRECREALKAVQAETLERREAMVERYEEYAEEHDSTFTIMGSAEKALEAVVLDLPWGFWQYGDAENCASVPSTDVSDDELWTWLHEAYGFAFFTDQVLGRYSPYYYQAGTELGDPRPRAPHLRHLLRYPDLDARDHVPAEVEMGPFDPALTEGTDRWVRKRAENMLFVYGENDPWSAERFRPGRRTEDSHLFEAPGANHYASITSLTAQDEAAATAAVLRYAGVDEEADGGAIAPYDAELDGRGERERTEEEVLPTSLPRL</sequence>
<name>A0ABT4UCA6_9ACTN</name>
<comment type="caution">
    <text evidence="6">The sequence shown here is derived from an EMBL/GenBank/DDBJ whole genome shotgun (WGS) entry which is preliminary data.</text>
</comment>
<accession>A0ABT4UCA6</accession>
<evidence type="ECO:0000256" key="4">
    <source>
        <dbReference type="SAM" id="MobiDB-lite"/>
    </source>
</evidence>
<proteinExistence type="predicted"/>
<feature type="signal peptide" evidence="5">
    <location>
        <begin position="1"/>
        <end position="31"/>
    </location>
</feature>